<dbReference type="InterPro" id="IPR036737">
    <property type="entry name" value="OmpA-like_sf"/>
</dbReference>
<evidence type="ECO:0000313" key="8">
    <source>
        <dbReference type="EMBL" id="QOY90743.1"/>
    </source>
</evidence>
<dbReference type="InterPro" id="IPR006665">
    <property type="entry name" value="OmpA-like"/>
</dbReference>
<dbReference type="SUPFAM" id="SSF103088">
    <property type="entry name" value="OmpA-like"/>
    <property type="match status" value="1"/>
</dbReference>
<dbReference type="AlphaFoldDB" id="A0A7S7SNA4"/>
<dbReference type="InterPro" id="IPR006664">
    <property type="entry name" value="OMP_bac"/>
</dbReference>
<dbReference type="Gene3D" id="3.30.1330.60">
    <property type="entry name" value="OmpA-like domain"/>
    <property type="match status" value="1"/>
</dbReference>
<dbReference type="PANTHER" id="PTHR30329">
    <property type="entry name" value="STATOR ELEMENT OF FLAGELLAR MOTOR COMPLEX"/>
    <property type="match status" value="1"/>
</dbReference>
<gene>
    <name evidence="8" type="ORF">IRI77_12595</name>
</gene>
<feature type="region of interest" description="Disordered" evidence="5">
    <location>
        <begin position="39"/>
        <end position="62"/>
    </location>
</feature>
<dbReference type="Pfam" id="PF00691">
    <property type="entry name" value="OmpA"/>
    <property type="match status" value="1"/>
</dbReference>
<feature type="domain" description="OmpA-like" evidence="7">
    <location>
        <begin position="401"/>
        <end position="519"/>
    </location>
</feature>
<evidence type="ECO:0000256" key="6">
    <source>
        <dbReference type="SAM" id="Phobius"/>
    </source>
</evidence>
<evidence type="ECO:0000256" key="4">
    <source>
        <dbReference type="PROSITE-ProRule" id="PRU00473"/>
    </source>
</evidence>
<keyword evidence="6" id="KW-0812">Transmembrane</keyword>
<dbReference type="InterPro" id="IPR050330">
    <property type="entry name" value="Bact_OuterMem_StrucFunc"/>
</dbReference>
<dbReference type="RefSeq" id="WP_194452400.1">
    <property type="nucleotide sequence ID" value="NZ_CP063849.1"/>
</dbReference>
<evidence type="ECO:0000256" key="5">
    <source>
        <dbReference type="SAM" id="MobiDB-lite"/>
    </source>
</evidence>
<organism evidence="8 9">
    <name type="scientific">Paludibaculum fermentans</name>
    <dbReference type="NCBI Taxonomy" id="1473598"/>
    <lineage>
        <taxon>Bacteria</taxon>
        <taxon>Pseudomonadati</taxon>
        <taxon>Acidobacteriota</taxon>
        <taxon>Terriglobia</taxon>
        <taxon>Bryobacterales</taxon>
        <taxon>Bryobacteraceae</taxon>
        <taxon>Paludibaculum</taxon>
    </lineage>
</organism>
<accession>A0A7S7SNA4</accession>
<dbReference type="PRINTS" id="PR01021">
    <property type="entry name" value="OMPADOMAIN"/>
</dbReference>
<feature type="transmembrane region" description="Helical" evidence="6">
    <location>
        <begin position="7"/>
        <end position="25"/>
    </location>
</feature>
<dbReference type="SUPFAM" id="SSF53850">
    <property type="entry name" value="Periplasmic binding protein-like II"/>
    <property type="match status" value="1"/>
</dbReference>
<keyword evidence="3" id="KW-0998">Cell outer membrane</keyword>
<protein>
    <submittedName>
        <fullName evidence="8">OmpA family protein</fullName>
    </submittedName>
</protein>
<dbReference type="CDD" id="cd07185">
    <property type="entry name" value="OmpA_C-like"/>
    <property type="match status" value="1"/>
</dbReference>
<dbReference type="Proteomes" id="UP000593892">
    <property type="component" value="Chromosome"/>
</dbReference>
<dbReference type="PANTHER" id="PTHR30329:SF21">
    <property type="entry name" value="LIPOPROTEIN YIAD-RELATED"/>
    <property type="match status" value="1"/>
</dbReference>
<evidence type="ECO:0000259" key="7">
    <source>
        <dbReference type="PROSITE" id="PS51123"/>
    </source>
</evidence>
<keyword evidence="9" id="KW-1185">Reference proteome</keyword>
<evidence type="ECO:0000256" key="2">
    <source>
        <dbReference type="ARBA" id="ARBA00023136"/>
    </source>
</evidence>
<proteinExistence type="predicted"/>
<reference evidence="8 9" key="1">
    <citation type="submission" date="2020-10" db="EMBL/GenBank/DDBJ databases">
        <title>Complete genome sequence of Paludibaculum fermentans P105T, a facultatively anaerobic acidobacterium capable of dissimilatory Fe(III) reduction.</title>
        <authorList>
            <person name="Dedysh S.N."/>
            <person name="Beletsky A.V."/>
            <person name="Kulichevskaya I.S."/>
            <person name="Mardanov A.V."/>
            <person name="Ravin N.V."/>
        </authorList>
    </citation>
    <scope>NUCLEOTIDE SEQUENCE [LARGE SCALE GENOMIC DNA]</scope>
    <source>
        <strain evidence="8 9">P105</strain>
    </source>
</reference>
<evidence type="ECO:0000313" key="9">
    <source>
        <dbReference type="Proteomes" id="UP000593892"/>
    </source>
</evidence>
<keyword evidence="2 4" id="KW-0472">Membrane</keyword>
<dbReference type="PROSITE" id="PS51123">
    <property type="entry name" value="OMPA_2"/>
    <property type="match status" value="1"/>
</dbReference>
<comment type="subcellular location">
    <subcellularLocation>
        <location evidence="1">Cell outer membrane</location>
    </subcellularLocation>
</comment>
<sequence>MAIRIEKGGWAFIFVLGLGLVGYSLDRYGVVNLSGLLGKGGDKAASKSAVDTSKPLPTTGDKESNEVRVRVNIWVGCVGGLVANGGLDTAAGSIYDKKGIKVSFKIIDDWTEGTAALASNNVDVMLTTADVWAKDYAQLAEKGFHARAVYMVDWSRGADGVIGKQGVNSIEDLAGKSVAFAPYTPSHFLLWNGLKTSGLTTEQRTEIFAKAVHTKDGIEPATLFAQQKVDAAVAWDPDMSDAVAKRKGSKKIYDTRVANRLIADILVVSDRFSNASPQTLRKFLEGWLEGVEFIKQQPSRAHTLIGTIKDFNIPADLAKTMLEGVRLSDYADNKAFFGQGAGSDYHNIMGMAQDMYREMRLVKGVPDLEGSVDRRYVAGMEGKFSSTSTEAPIEYKAPPKGATPIATQRRAIYFETNSAAMSMDSRAVVDEIGGMMRAYENTVVDIDGNSDATGSREINMSLSRERAETVKSYLMKKYGYPANRMRTAGNGPDKPIDNNDTPEGREKNRRTDIKIYANPAGQ</sequence>
<dbReference type="GO" id="GO:0009279">
    <property type="term" value="C:cell outer membrane"/>
    <property type="evidence" value="ECO:0007669"/>
    <property type="project" value="UniProtKB-SubCell"/>
</dbReference>
<dbReference type="EMBL" id="CP063849">
    <property type="protein sequence ID" value="QOY90743.1"/>
    <property type="molecule type" value="Genomic_DNA"/>
</dbReference>
<name>A0A7S7SNA4_PALFE</name>
<evidence type="ECO:0000256" key="3">
    <source>
        <dbReference type="ARBA" id="ARBA00023237"/>
    </source>
</evidence>
<evidence type="ECO:0000256" key="1">
    <source>
        <dbReference type="ARBA" id="ARBA00004442"/>
    </source>
</evidence>
<feature type="compositionally biased region" description="Basic and acidic residues" evidence="5">
    <location>
        <begin position="494"/>
        <end position="513"/>
    </location>
</feature>
<dbReference type="KEGG" id="pfer:IRI77_12595"/>
<dbReference type="InterPro" id="IPR015168">
    <property type="entry name" value="SsuA/THI5"/>
</dbReference>
<keyword evidence="6" id="KW-1133">Transmembrane helix</keyword>
<feature type="region of interest" description="Disordered" evidence="5">
    <location>
        <begin position="482"/>
        <end position="522"/>
    </location>
</feature>
<dbReference type="Pfam" id="PF09084">
    <property type="entry name" value="NMT1"/>
    <property type="match status" value="1"/>
</dbReference>
<dbReference type="Gene3D" id="3.40.190.10">
    <property type="entry name" value="Periplasmic binding protein-like II"/>
    <property type="match status" value="2"/>
</dbReference>